<evidence type="ECO:0000313" key="1">
    <source>
        <dbReference type="EMBL" id="DAD91032.1"/>
    </source>
</evidence>
<reference evidence="1" key="1">
    <citation type="journal article" date="2021" name="Proc. Natl. Acad. Sci. U.S.A.">
        <title>A Catalog of Tens of Thousands of Viruses from Human Metagenomes Reveals Hidden Associations with Chronic Diseases.</title>
        <authorList>
            <person name="Tisza M.J."/>
            <person name="Buck C.B."/>
        </authorList>
    </citation>
    <scope>NUCLEOTIDE SEQUENCE</scope>
    <source>
        <strain evidence="1">CtepM7</strain>
    </source>
</reference>
<protein>
    <submittedName>
        <fullName evidence="1">Uncharacterized protein</fullName>
    </submittedName>
</protein>
<name>A0A8S5N9U8_9CAUD</name>
<proteinExistence type="predicted"/>
<accession>A0A8S5N9U8</accession>
<dbReference type="EMBL" id="BK015101">
    <property type="protein sequence ID" value="DAD91032.1"/>
    <property type="molecule type" value="Genomic_DNA"/>
</dbReference>
<sequence length="90" mass="10327">MKITDGKKTVEIKIQRWNGSGYDPDWSRDYFTAGSLPYDEETDTYTVEDVDYCIEMANNSTCEDGACIKYDEDGVLVPDEDMFVFVDELN</sequence>
<organism evidence="1">
    <name type="scientific">Siphoviridae sp. ctepM7</name>
    <dbReference type="NCBI Taxonomy" id="2826408"/>
    <lineage>
        <taxon>Viruses</taxon>
        <taxon>Duplodnaviria</taxon>
        <taxon>Heunggongvirae</taxon>
        <taxon>Uroviricota</taxon>
        <taxon>Caudoviricetes</taxon>
    </lineage>
</organism>